<dbReference type="Proteomes" id="UP000005408">
    <property type="component" value="Unassembled WGS sequence"/>
</dbReference>
<dbReference type="PANTHER" id="PTHR37984">
    <property type="entry name" value="PROTEIN CBG26694"/>
    <property type="match status" value="1"/>
</dbReference>
<protein>
    <recommendedName>
        <fullName evidence="4">CCHC-type domain-containing protein</fullName>
    </recommendedName>
</protein>
<proteinExistence type="predicted"/>
<dbReference type="InterPro" id="IPR050951">
    <property type="entry name" value="Retrovirus_Pol_polyprotein"/>
</dbReference>
<dbReference type="EnsemblMetazoa" id="G9518.1">
    <property type="protein sequence ID" value="G9518.1:cds"/>
    <property type="gene ID" value="G9518"/>
</dbReference>
<dbReference type="AlphaFoldDB" id="A0A8W8NTZ3"/>
<sequence length="369" mass="42358">MSVVRSELPIPLPTNVKGNLKKNRKFFKSQWMNYEIATGLDKKQNAIRIATLLTVIDKDGYHIYENLTLTEEERQDQRHIIKRQNVKRSRLNTGQSYNNVFDKRKNFNTAAEVTTRHQSYCEFRSECVSSKGDKAYKPRGKHPFKGQGKKQQETVQPKNSAIVIKRKYCGGKHPRDRDKCPAFGHTCWKCKKKNHLPKVCKQTTVNSIQDEDTSDSASDSLYAVNSSSGKQGFVKTHMSASGNSSNVTCPLDSVSTCNIINFWQYVQIMHQATPTETYREDTKALRREIETHSSWHCNLEMPVHKLTTTSSQFKPMSKEQILDEFKGVFEGLGEFEGEYHIELDPTVKPVQRQPRRVPQALKGELKEKI</sequence>
<dbReference type="PANTHER" id="PTHR37984:SF8">
    <property type="entry name" value="CCHC-TYPE DOMAIN-CONTAINING PROTEIN"/>
    <property type="match status" value="1"/>
</dbReference>
<feature type="compositionally biased region" description="Basic residues" evidence="1">
    <location>
        <begin position="137"/>
        <end position="148"/>
    </location>
</feature>
<evidence type="ECO:0000313" key="3">
    <source>
        <dbReference type="Proteomes" id="UP000005408"/>
    </source>
</evidence>
<evidence type="ECO:0000313" key="2">
    <source>
        <dbReference type="EnsemblMetazoa" id="G9518.1:cds"/>
    </source>
</evidence>
<keyword evidence="3" id="KW-1185">Reference proteome</keyword>
<organism evidence="2 3">
    <name type="scientific">Magallana gigas</name>
    <name type="common">Pacific oyster</name>
    <name type="synonym">Crassostrea gigas</name>
    <dbReference type="NCBI Taxonomy" id="29159"/>
    <lineage>
        <taxon>Eukaryota</taxon>
        <taxon>Metazoa</taxon>
        <taxon>Spiralia</taxon>
        <taxon>Lophotrochozoa</taxon>
        <taxon>Mollusca</taxon>
        <taxon>Bivalvia</taxon>
        <taxon>Autobranchia</taxon>
        <taxon>Pteriomorphia</taxon>
        <taxon>Ostreida</taxon>
        <taxon>Ostreoidea</taxon>
        <taxon>Ostreidae</taxon>
        <taxon>Magallana</taxon>
    </lineage>
</organism>
<reference evidence="2" key="1">
    <citation type="submission" date="2022-08" db="UniProtKB">
        <authorList>
            <consortium name="EnsemblMetazoa"/>
        </authorList>
    </citation>
    <scope>IDENTIFICATION</scope>
    <source>
        <strain evidence="2">05x7-T-G4-1.051#20</strain>
    </source>
</reference>
<feature type="region of interest" description="Disordered" evidence="1">
    <location>
        <begin position="132"/>
        <end position="157"/>
    </location>
</feature>
<accession>A0A8W8NTZ3</accession>
<name>A0A8W8NTZ3_MAGGI</name>
<feature type="region of interest" description="Disordered" evidence="1">
    <location>
        <begin position="350"/>
        <end position="369"/>
    </location>
</feature>
<evidence type="ECO:0000256" key="1">
    <source>
        <dbReference type="SAM" id="MobiDB-lite"/>
    </source>
</evidence>
<evidence type="ECO:0008006" key="4">
    <source>
        <dbReference type="Google" id="ProtNLM"/>
    </source>
</evidence>